<accession>F5SWZ1</accession>
<reference evidence="1 2" key="1">
    <citation type="journal article" date="2011" name="J. Bacteriol.">
        <title>Draft genome sequence of Methylophaga aminisulfidivorans MP T.</title>
        <authorList>
            <person name="Han G.H."/>
            <person name="Kim W."/>
            <person name="Chun J."/>
            <person name="Kim S.W."/>
        </authorList>
    </citation>
    <scope>NUCLEOTIDE SEQUENCE [LARGE SCALE GENOMIC DNA]</scope>
    <source>
        <strain evidence="2">MP(T)</strain>
    </source>
</reference>
<protein>
    <submittedName>
        <fullName evidence="1">Uncharacterized protein</fullName>
    </submittedName>
</protein>
<proteinExistence type="predicted"/>
<sequence>MLIASSLKQIHFKDNKVLALFFQPSSSFWPHNSGLKN</sequence>
<name>F5SWZ1_9GAMM</name>
<gene>
    <name evidence="1" type="ORF">MAMP_01877</name>
</gene>
<dbReference type="Proteomes" id="UP000003544">
    <property type="component" value="Unassembled WGS sequence"/>
</dbReference>
<dbReference type="AlphaFoldDB" id="F5SWZ1"/>
<comment type="caution">
    <text evidence="1">The sequence shown here is derived from an EMBL/GenBank/DDBJ whole genome shotgun (WGS) entry which is preliminary data.</text>
</comment>
<keyword evidence="2" id="KW-1185">Reference proteome</keyword>
<dbReference type="STRING" id="1026882.MAMP_01877"/>
<evidence type="ECO:0000313" key="2">
    <source>
        <dbReference type="Proteomes" id="UP000003544"/>
    </source>
</evidence>
<organism evidence="1 2">
    <name type="scientific">Methylophaga aminisulfidivorans MP</name>
    <dbReference type="NCBI Taxonomy" id="1026882"/>
    <lineage>
        <taxon>Bacteria</taxon>
        <taxon>Pseudomonadati</taxon>
        <taxon>Pseudomonadota</taxon>
        <taxon>Gammaproteobacteria</taxon>
        <taxon>Thiotrichales</taxon>
        <taxon>Piscirickettsiaceae</taxon>
        <taxon>Methylophaga</taxon>
    </lineage>
</organism>
<evidence type="ECO:0000313" key="1">
    <source>
        <dbReference type="EMBL" id="EGL54883.1"/>
    </source>
</evidence>
<dbReference type="EMBL" id="AFIG01000001">
    <property type="protein sequence ID" value="EGL54883.1"/>
    <property type="molecule type" value="Genomic_DNA"/>
</dbReference>